<reference evidence="3" key="1">
    <citation type="submission" date="2022-07" db="EMBL/GenBank/DDBJ databases">
        <title>Gramela sediminis sp. nov., isolated from deep-sea sediment of the Indian Ocean.</title>
        <authorList>
            <person name="Shi H."/>
        </authorList>
    </citation>
    <scope>NUCLEOTIDE SEQUENCE</scope>
    <source>
        <strain evidence="3">GC03-9</strain>
    </source>
</reference>
<organism evidence="3 4">
    <name type="scientific">Christiangramia oceanisediminis</name>
    <dbReference type="NCBI Taxonomy" id="2920386"/>
    <lineage>
        <taxon>Bacteria</taxon>
        <taxon>Pseudomonadati</taxon>
        <taxon>Bacteroidota</taxon>
        <taxon>Flavobacteriia</taxon>
        <taxon>Flavobacteriales</taxon>
        <taxon>Flavobacteriaceae</taxon>
        <taxon>Christiangramia</taxon>
    </lineage>
</organism>
<dbReference type="EMBL" id="JANCNS010000002">
    <property type="protein sequence ID" value="MCP9200078.1"/>
    <property type="molecule type" value="Genomic_DNA"/>
</dbReference>
<keyword evidence="4" id="KW-1185">Reference proteome</keyword>
<evidence type="ECO:0000313" key="4">
    <source>
        <dbReference type="Proteomes" id="UP001155280"/>
    </source>
</evidence>
<dbReference type="Pfam" id="PF12732">
    <property type="entry name" value="YtxH"/>
    <property type="match status" value="1"/>
</dbReference>
<evidence type="ECO:0000256" key="2">
    <source>
        <dbReference type="SAM" id="SignalP"/>
    </source>
</evidence>
<dbReference type="PANTHER" id="PTHR35792:SF2">
    <property type="entry name" value="GENERAL STRESS PROTEIN"/>
    <property type="match status" value="1"/>
</dbReference>
<dbReference type="PANTHER" id="PTHR35792">
    <property type="entry name" value="GENERAL STRESS PROTEIN"/>
    <property type="match status" value="1"/>
</dbReference>
<feature type="signal peptide" evidence="2">
    <location>
        <begin position="1"/>
        <end position="20"/>
    </location>
</feature>
<feature type="chain" id="PRO_5040977439" evidence="2">
    <location>
        <begin position="21"/>
        <end position="95"/>
    </location>
</feature>
<evidence type="ECO:0000256" key="1">
    <source>
        <dbReference type="SAM" id="MobiDB-lite"/>
    </source>
</evidence>
<dbReference type="InterPro" id="IPR024623">
    <property type="entry name" value="YtxH"/>
</dbReference>
<sequence length="95" mass="10113">MKSGKMLVGLLSGAALGAAAGLLFAPKKGKDTRKAITDKGDEYIKGANKSIHDFTDSINHKVEALKSRTKANLAGSKSKKKINEAKAEMHEMRAS</sequence>
<proteinExistence type="predicted"/>
<evidence type="ECO:0000313" key="3">
    <source>
        <dbReference type="EMBL" id="MCP9200078.1"/>
    </source>
</evidence>
<keyword evidence="2" id="KW-0732">Signal</keyword>
<dbReference type="InterPro" id="IPR052928">
    <property type="entry name" value="Desiccation-related_membrane"/>
</dbReference>
<feature type="compositionally biased region" description="Basic and acidic residues" evidence="1">
    <location>
        <begin position="81"/>
        <end position="95"/>
    </location>
</feature>
<feature type="region of interest" description="Disordered" evidence="1">
    <location>
        <begin position="69"/>
        <end position="95"/>
    </location>
</feature>
<accession>A0A9X2IAP5</accession>
<name>A0A9X2IAP5_9FLAO</name>
<dbReference type="RefSeq" id="WP_241551885.1">
    <property type="nucleotide sequence ID" value="NZ_JANCNS010000002.1"/>
</dbReference>
<gene>
    <name evidence="3" type="ORF">MKO06_09175</name>
</gene>
<protein>
    <submittedName>
        <fullName evidence="3">YtxH domain-containing protein</fullName>
    </submittedName>
</protein>
<dbReference type="AlphaFoldDB" id="A0A9X2IAP5"/>
<dbReference type="Proteomes" id="UP001155280">
    <property type="component" value="Unassembled WGS sequence"/>
</dbReference>
<comment type="caution">
    <text evidence="3">The sequence shown here is derived from an EMBL/GenBank/DDBJ whole genome shotgun (WGS) entry which is preliminary data.</text>
</comment>